<dbReference type="AlphaFoldDB" id="A0A5D9CBZ9"/>
<sequence length="141" mass="15110">MTATPPGTQPLLHPLHGLLLAFPIALFPSALFADITYLNTAEVQWTNFAAWLNAGALLVGGFAVLWSVVDAIRLSRTAVAKRGLLLFVLLAVMWIVGLINAFQHSRDGWSSVETTGLILSIVSAVLALGAGWIAFSRRRSA</sequence>
<feature type="transmembrane region" description="Helical" evidence="1">
    <location>
        <begin position="48"/>
        <end position="72"/>
    </location>
</feature>
<evidence type="ECO:0000259" key="2">
    <source>
        <dbReference type="Pfam" id="PF09990"/>
    </source>
</evidence>
<accession>A0A5D9CBZ9</accession>
<comment type="caution">
    <text evidence="3">The sequence shown here is derived from an EMBL/GenBank/DDBJ whole genome shotgun (WGS) entry which is preliminary data.</text>
</comment>
<dbReference type="InterPro" id="IPR019251">
    <property type="entry name" value="DUF2231_TM"/>
</dbReference>
<gene>
    <name evidence="3" type="ORF">FYJ91_08625</name>
</gene>
<proteinExistence type="predicted"/>
<evidence type="ECO:0000256" key="1">
    <source>
        <dbReference type="SAM" id="Phobius"/>
    </source>
</evidence>
<dbReference type="RefSeq" id="WP_149521844.1">
    <property type="nucleotide sequence ID" value="NZ_VTOU01000002.1"/>
</dbReference>
<organism evidence="3 4">
    <name type="scientific">Sphingomonas montanisoli</name>
    <dbReference type="NCBI Taxonomy" id="2606412"/>
    <lineage>
        <taxon>Bacteria</taxon>
        <taxon>Pseudomonadati</taxon>
        <taxon>Pseudomonadota</taxon>
        <taxon>Alphaproteobacteria</taxon>
        <taxon>Sphingomonadales</taxon>
        <taxon>Sphingomonadaceae</taxon>
        <taxon>Sphingomonas</taxon>
    </lineage>
</organism>
<evidence type="ECO:0000313" key="3">
    <source>
        <dbReference type="EMBL" id="TZG27631.1"/>
    </source>
</evidence>
<keyword evidence="1" id="KW-0812">Transmembrane</keyword>
<reference evidence="3 4" key="1">
    <citation type="submission" date="2019-08" db="EMBL/GenBank/DDBJ databases">
        <authorList>
            <person name="Wang G."/>
            <person name="Xu Z."/>
        </authorList>
    </citation>
    <scope>NUCLEOTIDE SEQUENCE [LARGE SCALE GENOMIC DNA]</scope>
    <source>
        <strain evidence="3 4">ZX</strain>
    </source>
</reference>
<feature type="transmembrane region" description="Helical" evidence="1">
    <location>
        <begin position="114"/>
        <end position="135"/>
    </location>
</feature>
<keyword evidence="1" id="KW-0472">Membrane</keyword>
<feature type="domain" description="DUF2231" evidence="2">
    <location>
        <begin position="13"/>
        <end position="132"/>
    </location>
</feature>
<feature type="transmembrane region" description="Helical" evidence="1">
    <location>
        <begin position="84"/>
        <end position="102"/>
    </location>
</feature>
<name>A0A5D9CBZ9_9SPHN</name>
<protein>
    <recommendedName>
        <fullName evidence="2">DUF2231 domain-containing protein</fullName>
    </recommendedName>
</protein>
<keyword evidence="1" id="KW-1133">Transmembrane helix</keyword>
<dbReference type="EMBL" id="VTOU01000002">
    <property type="protein sequence ID" value="TZG27631.1"/>
    <property type="molecule type" value="Genomic_DNA"/>
</dbReference>
<dbReference type="Pfam" id="PF09990">
    <property type="entry name" value="DUF2231"/>
    <property type="match status" value="1"/>
</dbReference>
<keyword evidence="4" id="KW-1185">Reference proteome</keyword>
<evidence type="ECO:0000313" key="4">
    <source>
        <dbReference type="Proteomes" id="UP000322077"/>
    </source>
</evidence>
<dbReference type="Proteomes" id="UP000322077">
    <property type="component" value="Unassembled WGS sequence"/>
</dbReference>